<evidence type="ECO:0000256" key="9">
    <source>
        <dbReference type="ARBA" id="ARBA00022840"/>
    </source>
</evidence>
<evidence type="ECO:0000256" key="1">
    <source>
        <dbReference type="ARBA" id="ARBA00004251"/>
    </source>
</evidence>
<proteinExistence type="predicted"/>
<evidence type="ECO:0000256" key="3">
    <source>
        <dbReference type="ARBA" id="ARBA00022475"/>
    </source>
</evidence>
<gene>
    <name evidence="17" type="ORF">TVAG_299610</name>
</gene>
<keyword evidence="14" id="KW-0675">Receptor</keyword>
<reference evidence="17" key="2">
    <citation type="journal article" date="2007" name="Science">
        <title>Draft genome sequence of the sexually transmitted pathogen Trichomonas vaginalis.</title>
        <authorList>
            <person name="Carlton J.M."/>
            <person name="Hirt R.P."/>
            <person name="Silva J.C."/>
            <person name="Delcher A.L."/>
            <person name="Schatz M."/>
            <person name="Zhao Q."/>
            <person name="Wortman J.R."/>
            <person name="Bidwell S.L."/>
            <person name="Alsmark U.C.M."/>
            <person name="Besteiro S."/>
            <person name="Sicheritz-Ponten T."/>
            <person name="Noel C.J."/>
            <person name="Dacks J.B."/>
            <person name="Foster P.G."/>
            <person name="Simillion C."/>
            <person name="Van de Peer Y."/>
            <person name="Miranda-Saavedra D."/>
            <person name="Barton G.J."/>
            <person name="Westrop G.D."/>
            <person name="Mueller S."/>
            <person name="Dessi D."/>
            <person name="Fiori P.L."/>
            <person name="Ren Q."/>
            <person name="Paulsen I."/>
            <person name="Zhang H."/>
            <person name="Bastida-Corcuera F.D."/>
            <person name="Simoes-Barbosa A."/>
            <person name="Brown M.T."/>
            <person name="Hayes R.D."/>
            <person name="Mukherjee M."/>
            <person name="Okumura C.Y."/>
            <person name="Schneider R."/>
            <person name="Smith A.J."/>
            <person name="Vanacova S."/>
            <person name="Villalvazo M."/>
            <person name="Haas B.J."/>
            <person name="Pertea M."/>
            <person name="Feldblyum T.V."/>
            <person name="Utterback T.R."/>
            <person name="Shu C.L."/>
            <person name="Osoegawa K."/>
            <person name="de Jong P.J."/>
            <person name="Hrdy I."/>
            <person name="Horvathova L."/>
            <person name="Zubacova Z."/>
            <person name="Dolezal P."/>
            <person name="Malik S.B."/>
            <person name="Logsdon J.M. Jr."/>
            <person name="Henze K."/>
            <person name="Gupta A."/>
            <person name="Wang C.C."/>
            <person name="Dunne R.L."/>
            <person name="Upcroft J.A."/>
            <person name="Upcroft P."/>
            <person name="White O."/>
            <person name="Salzberg S.L."/>
            <person name="Tang P."/>
            <person name="Chiu C.-H."/>
            <person name="Lee Y.-S."/>
            <person name="Embley T.M."/>
            <person name="Coombs G.H."/>
            <person name="Mottram J.C."/>
            <person name="Tachezy J."/>
            <person name="Fraser-Liggett C.M."/>
            <person name="Johnson P.J."/>
        </authorList>
    </citation>
    <scope>NUCLEOTIDE SEQUENCE [LARGE SCALE GENOMIC DNA]</scope>
    <source>
        <strain evidence="17">G3</strain>
    </source>
</reference>
<evidence type="ECO:0000256" key="6">
    <source>
        <dbReference type="ARBA" id="ARBA00022729"/>
    </source>
</evidence>
<evidence type="ECO:0000256" key="12">
    <source>
        <dbReference type="ARBA" id="ARBA00023137"/>
    </source>
</evidence>
<keyword evidence="13" id="KW-1015">Disulfide bond</keyword>
<dbReference type="Proteomes" id="UP000001542">
    <property type="component" value="Unassembled WGS sequence"/>
</dbReference>
<keyword evidence="6" id="KW-0732">Signal</keyword>
<reference evidence="17" key="1">
    <citation type="submission" date="2006-10" db="EMBL/GenBank/DDBJ databases">
        <authorList>
            <person name="Amadeo P."/>
            <person name="Zhao Q."/>
            <person name="Wortman J."/>
            <person name="Fraser-Liggett C."/>
            <person name="Carlton J."/>
        </authorList>
    </citation>
    <scope>NUCLEOTIDE SEQUENCE</scope>
    <source>
        <strain evidence="17">G3</strain>
    </source>
</reference>
<evidence type="ECO:0000256" key="2">
    <source>
        <dbReference type="ARBA" id="ARBA00011902"/>
    </source>
</evidence>
<evidence type="ECO:0000313" key="18">
    <source>
        <dbReference type="Proteomes" id="UP000001542"/>
    </source>
</evidence>
<dbReference type="GO" id="GO:0005886">
    <property type="term" value="C:plasma membrane"/>
    <property type="evidence" value="ECO:0007669"/>
    <property type="project" value="UniProtKB-SubCell"/>
</dbReference>
<dbReference type="AlphaFoldDB" id="A2FE72"/>
<evidence type="ECO:0000256" key="8">
    <source>
        <dbReference type="ARBA" id="ARBA00022777"/>
    </source>
</evidence>
<keyword evidence="7" id="KW-0547">Nucleotide-binding</keyword>
<dbReference type="KEGG" id="tva:4754577"/>
<dbReference type="EC" id="2.7.10.1" evidence="2"/>
<keyword evidence="15" id="KW-0325">Glycoprotein</keyword>
<feature type="domain" description="ALK/LTK-like glycine-rich" evidence="16">
    <location>
        <begin position="2"/>
        <end position="236"/>
    </location>
</feature>
<evidence type="ECO:0000256" key="5">
    <source>
        <dbReference type="ARBA" id="ARBA00022692"/>
    </source>
</evidence>
<keyword evidence="10" id="KW-1133">Transmembrane helix</keyword>
<organism evidence="17 18">
    <name type="scientific">Trichomonas vaginalis (strain ATCC PRA-98 / G3)</name>
    <dbReference type="NCBI Taxonomy" id="412133"/>
    <lineage>
        <taxon>Eukaryota</taxon>
        <taxon>Metamonada</taxon>
        <taxon>Parabasalia</taxon>
        <taxon>Trichomonadida</taxon>
        <taxon>Trichomonadidae</taxon>
        <taxon>Trichomonas</taxon>
    </lineage>
</organism>
<name>A2FE72_TRIV3</name>
<dbReference type="InterPro" id="IPR055163">
    <property type="entry name" value="ALK/LTK-like_GRD"/>
</dbReference>
<dbReference type="GO" id="GO:0004714">
    <property type="term" value="F:transmembrane receptor protein tyrosine kinase activity"/>
    <property type="evidence" value="ECO:0007669"/>
    <property type="project" value="UniProtKB-EC"/>
</dbReference>
<keyword evidence="11" id="KW-0472">Membrane</keyword>
<keyword evidence="9" id="KW-0067">ATP-binding</keyword>
<evidence type="ECO:0000256" key="13">
    <source>
        <dbReference type="ARBA" id="ARBA00023157"/>
    </source>
</evidence>
<sequence length="267" mass="27813">MNGGYVSGIINFNQSQDLYIYIGEAGKQGYESFNANIRQNLESQTAGGATDIRLTKSENWYDFASLKSRIMVAAGAGSGERFCGGDGGGLVGLSSKNTYYSTTTTGGTQTSGGSYGCQTNSPYHCGTSGKFGIGGTGAIPDDWGPNGGGGYYGGGGIAFAGVGSGGSSFVSGYEGCNAIAENSTEGKIFHRGKPIHYSGLYFNDILMLNGQQVVSLKVSKGSKGEQSSHGYAIITPLDCFVCSCILKHGFNVQLCFLFISFTLLSNE</sequence>
<evidence type="ECO:0000256" key="7">
    <source>
        <dbReference type="ARBA" id="ARBA00022741"/>
    </source>
</evidence>
<evidence type="ECO:0000313" key="17">
    <source>
        <dbReference type="EMBL" id="EAX96801.1"/>
    </source>
</evidence>
<protein>
    <recommendedName>
        <fullName evidence="2">receptor protein-tyrosine kinase</fullName>
        <ecNumber evidence="2">2.7.10.1</ecNumber>
    </recommendedName>
</protein>
<keyword evidence="3" id="KW-1003">Cell membrane</keyword>
<keyword evidence="5" id="KW-0812">Transmembrane</keyword>
<dbReference type="RefSeq" id="XP_001309731.1">
    <property type="nucleotide sequence ID" value="XM_001309730.1"/>
</dbReference>
<dbReference type="VEuPathDB" id="TrichDB:TVAGG3_0706220"/>
<dbReference type="VEuPathDB" id="TrichDB:TVAG_299610"/>
<keyword evidence="4" id="KW-0808">Transferase</keyword>
<comment type="subcellular location">
    <subcellularLocation>
        <location evidence="1">Cell membrane</location>
        <topology evidence="1">Single-pass type I membrane protein</topology>
    </subcellularLocation>
</comment>
<dbReference type="GO" id="GO:0005524">
    <property type="term" value="F:ATP binding"/>
    <property type="evidence" value="ECO:0007669"/>
    <property type="project" value="UniProtKB-KW"/>
</dbReference>
<dbReference type="Pfam" id="PF12810">
    <property type="entry name" value="ALK_LTK_GRD"/>
    <property type="match status" value="1"/>
</dbReference>
<evidence type="ECO:0000256" key="4">
    <source>
        <dbReference type="ARBA" id="ARBA00022679"/>
    </source>
</evidence>
<dbReference type="InParanoid" id="A2FE72"/>
<evidence type="ECO:0000256" key="11">
    <source>
        <dbReference type="ARBA" id="ARBA00023136"/>
    </source>
</evidence>
<dbReference type="EMBL" id="DS113743">
    <property type="protein sequence ID" value="EAX96801.1"/>
    <property type="molecule type" value="Genomic_DNA"/>
</dbReference>
<evidence type="ECO:0000256" key="10">
    <source>
        <dbReference type="ARBA" id="ARBA00022989"/>
    </source>
</evidence>
<evidence type="ECO:0000256" key="14">
    <source>
        <dbReference type="ARBA" id="ARBA00023170"/>
    </source>
</evidence>
<evidence type="ECO:0000256" key="15">
    <source>
        <dbReference type="ARBA" id="ARBA00023180"/>
    </source>
</evidence>
<evidence type="ECO:0000259" key="16">
    <source>
        <dbReference type="Pfam" id="PF12810"/>
    </source>
</evidence>
<keyword evidence="8" id="KW-0418">Kinase</keyword>
<accession>A2FE72</accession>
<keyword evidence="12" id="KW-0829">Tyrosine-protein kinase</keyword>
<keyword evidence="18" id="KW-1185">Reference proteome</keyword>